<keyword evidence="3" id="KW-0325">Glycoprotein</keyword>
<evidence type="ECO:0000256" key="4">
    <source>
        <dbReference type="SAM" id="Phobius"/>
    </source>
</evidence>
<dbReference type="Gramene" id="KMS96518">
    <property type="protein sequence ID" value="KMS96518"/>
    <property type="gene ID" value="BVRB_8g202110"/>
</dbReference>
<dbReference type="EMBL" id="KQ090375">
    <property type="protein sequence ID" value="KMS96518.1"/>
    <property type="molecule type" value="Genomic_DNA"/>
</dbReference>
<dbReference type="PROSITE" id="PS50927">
    <property type="entry name" value="BULB_LECTIN"/>
    <property type="match status" value="1"/>
</dbReference>
<dbReference type="InterPro" id="IPR036426">
    <property type="entry name" value="Bulb-type_lectin_dom_sf"/>
</dbReference>
<dbReference type="SUPFAM" id="SSF51110">
    <property type="entry name" value="alpha-D-mannose-specific plant lectins"/>
    <property type="match status" value="1"/>
</dbReference>
<dbReference type="SUPFAM" id="SSF56112">
    <property type="entry name" value="Protein kinase-like (PK-like)"/>
    <property type="match status" value="1"/>
</dbReference>
<protein>
    <recommendedName>
        <fullName evidence="5">Bulb-type lectin domain-containing protein</fullName>
    </recommendedName>
</protein>
<evidence type="ECO:0000256" key="2">
    <source>
        <dbReference type="ARBA" id="ARBA00023157"/>
    </source>
</evidence>
<evidence type="ECO:0000313" key="6">
    <source>
        <dbReference type="EMBL" id="KMS96518.1"/>
    </source>
</evidence>
<sequence length="469" mass="51681">MKMKNLCLCKSILIYCFLLNLVSLTLFFASYSHALNTITQGQVLRDGDTLISNGGSFEFGFFSLPNSSLRYVGIWYTNISVDSVVWVANRISPISSQNGSITLENDGNLTVSDESGSIIWSSNTTVISNNYTALLHDDGNLEIRGSNVLPVSFTCWESFNHPTDTYLPGMRVPVNPNSGEDQKIFTSWKSINDLSIGNYSMGVDPRTAPQFVVWEGMNRHWRSGYWNGLIFTGVSTMSAFYNYGFKLSNADSSGTMYFTYSPQNRANKFKFRVTWDGYEKSLIFVDGEAAGNTLNIRVASSVLEGNKGKLSGPKIAAIVISAVVLLGVILLCLWKLGGKVTGSLSKRGNDAMRMELRKGQGYSTDAWKLWSEGRAMELVDPSIGSSYPTNEVTRCLHIALLCVQDSAVYRPTMSQVVLWLETDSLALSNPKEPTLAYSSARAFVDIDFQNNGQGVESSNNVTVTMLVGR</sequence>
<dbReference type="InterPro" id="IPR011009">
    <property type="entry name" value="Kinase-like_dom_sf"/>
</dbReference>
<keyword evidence="2" id="KW-1015">Disulfide bond</keyword>
<evidence type="ECO:0000313" key="7">
    <source>
        <dbReference type="Proteomes" id="UP000035740"/>
    </source>
</evidence>
<dbReference type="AlphaFoldDB" id="A0A0J8B975"/>
<keyword evidence="4" id="KW-1133">Transmembrane helix</keyword>
<dbReference type="GO" id="GO:0048544">
    <property type="term" value="P:recognition of pollen"/>
    <property type="evidence" value="ECO:0007669"/>
    <property type="project" value="InterPro"/>
</dbReference>
<dbReference type="FunFam" id="2.90.10.10:FF:000005">
    <property type="entry name" value="G-type lectin S-receptor-like serine/threonine-protein kinase"/>
    <property type="match status" value="1"/>
</dbReference>
<dbReference type="InterPro" id="IPR000858">
    <property type="entry name" value="S_locus_glycoprot_dom"/>
</dbReference>
<keyword evidence="1" id="KW-0732">Signal</keyword>
<feature type="transmembrane region" description="Helical" evidence="4">
    <location>
        <begin position="315"/>
        <end position="337"/>
    </location>
</feature>
<dbReference type="PANTHER" id="PTHR32444">
    <property type="entry name" value="BULB-TYPE LECTIN DOMAIN-CONTAINING PROTEIN"/>
    <property type="match status" value="1"/>
</dbReference>
<organism evidence="6 7">
    <name type="scientific">Beta vulgaris subsp. vulgaris</name>
    <name type="common">Beet</name>
    <dbReference type="NCBI Taxonomy" id="3555"/>
    <lineage>
        <taxon>Eukaryota</taxon>
        <taxon>Viridiplantae</taxon>
        <taxon>Streptophyta</taxon>
        <taxon>Embryophyta</taxon>
        <taxon>Tracheophyta</taxon>
        <taxon>Spermatophyta</taxon>
        <taxon>Magnoliopsida</taxon>
        <taxon>eudicotyledons</taxon>
        <taxon>Gunneridae</taxon>
        <taxon>Pentapetalae</taxon>
        <taxon>Caryophyllales</taxon>
        <taxon>Chenopodiaceae</taxon>
        <taxon>Betoideae</taxon>
        <taxon>Beta</taxon>
    </lineage>
</organism>
<dbReference type="InterPro" id="IPR001480">
    <property type="entry name" value="Bulb-type_lectin_dom"/>
</dbReference>
<gene>
    <name evidence="6" type="ORF">BVRB_8g202110</name>
</gene>
<dbReference type="OrthoDB" id="1934880at2759"/>
<name>A0A0J8B975_BETVV</name>
<keyword evidence="7" id="KW-1185">Reference proteome</keyword>
<dbReference type="PANTHER" id="PTHR32444:SF242">
    <property type="entry name" value="G-TYPE LECTIN S-RECEPTOR-LIKE SERINE_THREONINE-PROTEIN KINASE RKS1"/>
    <property type="match status" value="1"/>
</dbReference>
<proteinExistence type="predicted"/>
<feature type="transmembrane region" description="Helical" evidence="4">
    <location>
        <begin position="12"/>
        <end position="31"/>
    </location>
</feature>
<dbReference type="CDD" id="cd00028">
    <property type="entry name" value="B_lectin"/>
    <property type="match status" value="1"/>
</dbReference>
<dbReference type="OMA" id="WHETEAR"/>
<dbReference type="Gene3D" id="2.90.10.10">
    <property type="entry name" value="Bulb-type lectin domain"/>
    <property type="match status" value="1"/>
</dbReference>
<dbReference type="Pfam" id="PF01453">
    <property type="entry name" value="B_lectin"/>
    <property type="match status" value="1"/>
</dbReference>
<reference evidence="6 7" key="1">
    <citation type="journal article" date="2014" name="Nature">
        <title>The genome of the recently domesticated crop plant sugar beet (Beta vulgaris).</title>
        <authorList>
            <person name="Dohm J.C."/>
            <person name="Minoche A.E."/>
            <person name="Holtgrawe D."/>
            <person name="Capella-Gutierrez S."/>
            <person name="Zakrzewski F."/>
            <person name="Tafer H."/>
            <person name="Rupp O."/>
            <person name="Sorensen T.R."/>
            <person name="Stracke R."/>
            <person name="Reinhardt R."/>
            <person name="Goesmann A."/>
            <person name="Kraft T."/>
            <person name="Schulz B."/>
            <person name="Stadler P.F."/>
            <person name="Schmidt T."/>
            <person name="Gabaldon T."/>
            <person name="Lehrach H."/>
            <person name="Weisshaar B."/>
            <person name="Himmelbauer H."/>
        </authorList>
    </citation>
    <scope>NUCLEOTIDE SEQUENCE [LARGE SCALE GENOMIC DNA]</scope>
    <source>
        <tissue evidence="6">Taproot</tissue>
    </source>
</reference>
<dbReference type="eggNOG" id="ENOG502QSUU">
    <property type="taxonomic scope" value="Eukaryota"/>
</dbReference>
<evidence type="ECO:0000256" key="3">
    <source>
        <dbReference type="ARBA" id="ARBA00023180"/>
    </source>
</evidence>
<evidence type="ECO:0000259" key="5">
    <source>
        <dbReference type="PROSITE" id="PS50927"/>
    </source>
</evidence>
<dbReference type="Gene3D" id="1.10.510.10">
    <property type="entry name" value="Transferase(Phosphotransferase) domain 1"/>
    <property type="match status" value="1"/>
</dbReference>
<evidence type="ECO:0000256" key="1">
    <source>
        <dbReference type="ARBA" id="ARBA00022729"/>
    </source>
</evidence>
<feature type="domain" description="Bulb-type lectin" evidence="5">
    <location>
        <begin position="35"/>
        <end position="156"/>
    </location>
</feature>
<dbReference type="Proteomes" id="UP000035740">
    <property type="component" value="Unassembled WGS sequence"/>
</dbReference>
<keyword evidence="4" id="KW-0472">Membrane</keyword>
<accession>A0A0J8B975</accession>
<dbReference type="SMART" id="SM00108">
    <property type="entry name" value="B_lectin"/>
    <property type="match status" value="1"/>
</dbReference>
<dbReference type="Pfam" id="PF00954">
    <property type="entry name" value="S_locus_glycop"/>
    <property type="match status" value="1"/>
</dbReference>
<keyword evidence="4" id="KW-0812">Transmembrane</keyword>